<dbReference type="Gene3D" id="3.30.1330.230">
    <property type="match status" value="1"/>
</dbReference>
<evidence type="ECO:0000259" key="2">
    <source>
        <dbReference type="PROSITE" id="PS51664"/>
    </source>
</evidence>
<feature type="domain" description="YcaO" evidence="2">
    <location>
        <begin position="101"/>
        <end position="479"/>
    </location>
</feature>
<dbReference type="PROSITE" id="PS51664">
    <property type="entry name" value="YCAO"/>
    <property type="match status" value="1"/>
</dbReference>
<dbReference type="EMBL" id="FN554889">
    <property type="protein sequence ID" value="CBG72692.1"/>
    <property type="molecule type" value="Genomic_DNA"/>
</dbReference>
<dbReference type="eggNOG" id="COG1944">
    <property type="taxonomic scope" value="Bacteria"/>
</dbReference>
<evidence type="ECO:0000256" key="1">
    <source>
        <dbReference type="SAM" id="MobiDB-lite"/>
    </source>
</evidence>
<feature type="region of interest" description="Disordered" evidence="1">
    <location>
        <begin position="1"/>
        <end position="34"/>
    </location>
</feature>
<protein>
    <recommendedName>
        <fullName evidence="2">YcaO domain-containing protein</fullName>
    </recommendedName>
</protein>
<dbReference type="AlphaFoldDB" id="C9Z182"/>
<dbReference type="PANTHER" id="PTHR37809">
    <property type="entry name" value="RIBOSOMAL PROTEIN S12 METHYLTHIOTRANSFERASE ACCESSORY FACTOR YCAO"/>
    <property type="match status" value="1"/>
</dbReference>
<sequence>MTRPAHPQTRPTRPAEPFPRTPAENAETSETDPLTAVLLDGAAKEDVPPERETDLRQALASVGDWLAAEGLTADIRKYGIESAPTYEVRLSDAAGALCSRSSGKGLGHRSMASALFESAEHYHLDWRRDPRASEAEFRPGREIAGQATARRSALLRRLGGIMPDAPVLTRTYRPVEEALTGRADDGGGAGPAGQPHRHPVFLRDGGYRNWPHPDDDRSFQPLWHYTSSAGYAAGATRHEALVHAINEVIERDAWSYQLARSYFGLPGEGPELRVVDHGTLPAELRELTRTVEEVRDSPVLIVDITCDTGVPAYVVCDAVSREDVRLIGSGASPVRTYAVQRALLEYLQVRTMFENGPVDADTEAGQIGSALARYPRHLAAARFDIHRLPHESRAFEADDGLPAATGPERLLRHLVDRLRESGIEAHHRVLTPPGPVTVVDVVAPGLEMFDKARAGYPVLPTGRLGERLRPRGDGGGARR</sequence>
<keyword evidence="4" id="KW-1185">Reference proteome</keyword>
<dbReference type="PANTHER" id="PTHR37809:SF1">
    <property type="entry name" value="RIBOSOMAL PROTEIN S12 METHYLTHIOTRANSFERASE ACCESSORY FACTOR YCAO"/>
    <property type="match status" value="1"/>
</dbReference>
<accession>C9Z182</accession>
<dbReference type="KEGG" id="scb:SCAB_56661"/>
<evidence type="ECO:0000313" key="4">
    <source>
        <dbReference type="Proteomes" id="UP000001444"/>
    </source>
</evidence>
<dbReference type="InterPro" id="IPR003776">
    <property type="entry name" value="YcaO-like_dom"/>
</dbReference>
<gene>
    <name evidence="3" type="ordered locus">SCAB_56661</name>
</gene>
<name>C9Z182_STRSW</name>
<dbReference type="STRING" id="680198.SCAB_56661"/>
<dbReference type="Proteomes" id="UP000001444">
    <property type="component" value="Chromosome"/>
</dbReference>
<organism evidence="3 4">
    <name type="scientific">Streptomyces scabiei (strain 87.22)</name>
    <dbReference type="NCBI Taxonomy" id="680198"/>
    <lineage>
        <taxon>Bacteria</taxon>
        <taxon>Bacillati</taxon>
        <taxon>Actinomycetota</taxon>
        <taxon>Actinomycetes</taxon>
        <taxon>Kitasatosporales</taxon>
        <taxon>Streptomycetaceae</taxon>
        <taxon>Streptomyces</taxon>
    </lineage>
</organism>
<dbReference type="HOGENOM" id="CLU_056363_0_0_11"/>
<proteinExistence type="predicted"/>
<evidence type="ECO:0000313" key="3">
    <source>
        <dbReference type="EMBL" id="CBG72692.1"/>
    </source>
</evidence>
<dbReference type="Pfam" id="PF02624">
    <property type="entry name" value="YcaO"/>
    <property type="match status" value="1"/>
</dbReference>
<reference evidence="3 4" key="1">
    <citation type="journal article" date="2010" name="Mol. Plant Microbe Interact.">
        <title>Streptomyces scabies 87-22 contains a coronafacic acid-like biosynthetic cluster that contributes to plant-microbe interactions.</title>
        <authorList>
            <person name="Bignell D.R."/>
            <person name="Seipke R.F."/>
            <person name="Huguet-Tapia J.C."/>
            <person name="Chambers A.H."/>
            <person name="Parry R.J."/>
            <person name="Loria R."/>
        </authorList>
    </citation>
    <scope>NUCLEOTIDE SEQUENCE [LARGE SCALE GENOMIC DNA]</scope>
    <source>
        <strain evidence="3 4">87.22</strain>
    </source>
</reference>